<dbReference type="PANTHER" id="PTHR22946:SF8">
    <property type="entry name" value="ACETYL XYLAN ESTERASE DOMAIN-CONTAINING PROTEIN"/>
    <property type="match status" value="1"/>
</dbReference>
<evidence type="ECO:0000313" key="2">
    <source>
        <dbReference type="Proteomes" id="UP001595925"/>
    </source>
</evidence>
<keyword evidence="2" id="KW-1185">Reference proteome</keyword>
<dbReference type="InterPro" id="IPR050261">
    <property type="entry name" value="FrsA_esterase"/>
</dbReference>
<evidence type="ECO:0000313" key="1">
    <source>
        <dbReference type="EMBL" id="MFC4987670.1"/>
    </source>
</evidence>
<dbReference type="Proteomes" id="UP001595925">
    <property type="component" value="Unassembled WGS sequence"/>
</dbReference>
<dbReference type="InterPro" id="IPR029058">
    <property type="entry name" value="AB_hydrolase_fold"/>
</dbReference>
<proteinExistence type="predicted"/>
<dbReference type="EMBL" id="JBHSJG010000029">
    <property type="protein sequence ID" value="MFC4987670.1"/>
    <property type="molecule type" value="Genomic_DNA"/>
</dbReference>
<organism evidence="1 2">
    <name type="scientific">Saliphagus infecundisoli</name>
    <dbReference type="NCBI Taxonomy" id="1849069"/>
    <lineage>
        <taxon>Archaea</taxon>
        <taxon>Methanobacteriati</taxon>
        <taxon>Methanobacteriota</taxon>
        <taxon>Stenosarchaea group</taxon>
        <taxon>Halobacteria</taxon>
        <taxon>Halobacteriales</taxon>
        <taxon>Natrialbaceae</taxon>
        <taxon>Saliphagus</taxon>
    </lineage>
</organism>
<dbReference type="GO" id="GO:0016787">
    <property type="term" value="F:hydrolase activity"/>
    <property type="evidence" value="ECO:0007669"/>
    <property type="project" value="UniProtKB-KW"/>
</dbReference>
<name>A0ABD5QDE1_9EURY</name>
<dbReference type="SUPFAM" id="SSF53474">
    <property type="entry name" value="alpha/beta-Hydrolases"/>
    <property type="match status" value="2"/>
</dbReference>
<gene>
    <name evidence="1" type="ORF">ACFPFO_07825</name>
</gene>
<dbReference type="PANTHER" id="PTHR22946">
    <property type="entry name" value="DIENELACTONE HYDROLASE DOMAIN-CONTAINING PROTEIN-RELATED"/>
    <property type="match status" value="1"/>
</dbReference>
<accession>A0ABD5QDE1</accession>
<dbReference type="RefSeq" id="WP_224827880.1">
    <property type="nucleotide sequence ID" value="NZ_JAIVEF010000002.1"/>
</dbReference>
<reference evidence="1 2" key="1">
    <citation type="journal article" date="2019" name="Int. J. Syst. Evol. Microbiol.">
        <title>The Global Catalogue of Microorganisms (GCM) 10K type strain sequencing project: providing services to taxonomists for standard genome sequencing and annotation.</title>
        <authorList>
            <consortium name="The Broad Institute Genomics Platform"/>
            <consortium name="The Broad Institute Genome Sequencing Center for Infectious Disease"/>
            <person name="Wu L."/>
            <person name="Ma J."/>
        </authorList>
    </citation>
    <scope>NUCLEOTIDE SEQUENCE [LARGE SCALE GENOMIC DNA]</scope>
    <source>
        <strain evidence="1 2">CGMCC 1.15824</strain>
    </source>
</reference>
<keyword evidence="1" id="KW-0378">Hydrolase</keyword>
<dbReference type="Gene3D" id="3.40.50.1820">
    <property type="entry name" value="alpha/beta hydrolase"/>
    <property type="match status" value="2"/>
</dbReference>
<comment type="caution">
    <text evidence="1">The sequence shown here is derived from an EMBL/GenBank/DDBJ whole genome shotgun (WGS) entry which is preliminary data.</text>
</comment>
<protein>
    <submittedName>
        <fullName evidence="1">Alpha/beta hydrolase family protein</fullName>
        <ecNumber evidence="1">3.4.-.-</ecNumber>
    </submittedName>
</protein>
<sequence length="661" mass="72047">MEGFGDAIDGYVDVEDGMARYVLARAEEQFADARAEKRSIDSREEFERRREDVRAAFRSSIGGLPDRMADPSIETTGRLDRTGYAIESVVFESRPDFHVTANCYVPDGRGPHPAVLFLCGHVDDPKADPYNQRACIELARNGFVVLIVDPIAQGERLQYRDPETGEAIVAGGGGVFAHCYAGQKCFYAGANLARYMIHDARCGLDYLEARADVDGDRIGATGSSGGGIQTLYLAALDDRVAAAAPCCSVTTRREWLKTGKRIDAEQSIPAAIPRGIDYDDLLTRMAPRPVCVGAAASDEYFPIEGSREAVDRTRRIYDLYGAGERVNFVVADRPHCSVYELGDGVLEWLCERLGDDEYTSHEDVPIAARTELRCTPAGSVREAYPDERTIDDLIREYVAETTPGGTGSDDGVESDPSGMRDAVIETFDLDREGCELSPRVVERTTVKGLDVERLWFKTERDPDAVVAGVLVSDPRSAADGPAVVLYEGGTEELPARSDDVAALAAEYGAVLVFDPRGVGAVRNREIPIPTWVEDYYGIYGTEFKLAYDALLLGTSLLGMRVYDVIRAAEFLCQETGGDRVSFVGEGTGATHALYAAAAARDVDRVALRDMAPSFAEMATDRNPPFRPELTAFDVVRTCDRERTLAALARRNVAVESGEPSA</sequence>
<dbReference type="AlphaFoldDB" id="A0ABD5QDE1"/>
<dbReference type="EC" id="3.4.-.-" evidence="1"/>